<gene>
    <name evidence="6" type="primary">ORF51999</name>
</gene>
<evidence type="ECO:0000256" key="3">
    <source>
        <dbReference type="ARBA" id="ARBA00022771"/>
    </source>
</evidence>
<reference evidence="6" key="1">
    <citation type="submission" date="2014-12" db="EMBL/GenBank/DDBJ databases">
        <title>Insight into the proteome of Arion vulgaris.</title>
        <authorList>
            <person name="Aradska J."/>
            <person name="Bulat T."/>
            <person name="Smidak R."/>
            <person name="Sarate P."/>
            <person name="Gangsoo J."/>
            <person name="Sialana F."/>
            <person name="Bilban M."/>
            <person name="Lubec G."/>
        </authorList>
    </citation>
    <scope>NUCLEOTIDE SEQUENCE</scope>
    <source>
        <tissue evidence="6">Skin</tissue>
    </source>
</reference>
<evidence type="ECO:0000256" key="4">
    <source>
        <dbReference type="ARBA" id="ARBA00022833"/>
    </source>
</evidence>
<evidence type="ECO:0008006" key="7">
    <source>
        <dbReference type="Google" id="ProtNLM"/>
    </source>
</evidence>
<dbReference type="PANTHER" id="PTHR46481:SF10">
    <property type="entry name" value="ZINC FINGER BED DOMAIN-CONTAINING PROTEIN 39"/>
    <property type="match status" value="1"/>
</dbReference>
<name>A0A0B6Z7N8_9EUPU</name>
<dbReference type="AlphaFoldDB" id="A0A0B6Z7N8"/>
<keyword evidence="2" id="KW-0479">Metal-binding</keyword>
<dbReference type="SUPFAM" id="SSF53098">
    <property type="entry name" value="Ribonuclease H-like"/>
    <property type="match status" value="1"/>
</dbReference>
<evidence type="ECO:0000313" key="6">
    <source>
        <dbReference type="EMBL" id="CEK64513.1"/>
    </source>
</evidence>
<feature type="non-terminal residue" evidence="6">
    <location>
        <position position="1"/>
    </location>
</feature>
<evidence type="ECO:0000256" key="2">
    <source>
        <dbReference type="ARBA" id="ARBA00022723"/>
    </source>
</evidence>
<dbReference type="EMBL" id="HACG01017648">
    <property type="protein sequence ID" value="CEK64513.1"/>
    <property type="molecule type" value="Transcribed_RNA"/>
</dbReference>
<accession>A0A0B6Z7N8</accession>
<comment type="subcellular location">
    <subcellularLocation>
        <location evidence="1">Nucleus</location>
    </subcellularLocation>
</comment>
<dbReference type="PANTHER" id="PTHR46481">
    <property type="entry name" value="ZINC FINGER BED DOMAIN-CONTAINING PROTEIN 4"/>
    <property type="match status" value="1"/>
</dbReference>
<protein>
    <recommendedName>
        <fullName evidence="7">DUF659 domain-containing protein</fullName>
    </recommendedName>
</protein>
<feature type="non-terminal residue" evidence="6">
    <location>
        <position position="108"/>
    </location>
</feature>
<dbReference type="GO" id="GO:0005634">
    <property type="term" value="C:nucleus"/>
    <property type="evidence" value="ECO:0007669"/>
    <property type="project" value="UniProtKB-SubCell"/>
</dbReference>
<evidence type="ECO:0000256" key="1">
    <source>
        <dbReference type="ARBA" id="ARBA00004123"/>
    </source>
</evidence>
<keyword evidence="4" id="KW-0862">Zinc</keyword>
<keyword evidence="3" id="KW-0863">Zinc-finger</keyword>
<dbReference type="InterPro" id="IPR012337">
    <property type="entry name" value="RNaseH-like_sf"/>
</dbReference>
<sequence length="108" mass="12260">VQEIKIHVSNAEFITLTIDEWISSTSDCYIAATAHYISESWEMRSCLLECFKYDDNNTADNLRKELMKIVDDWGITNRLYAIVTDNSANISAAVQLAGWTHLPCFAHS</sequence>
<dbReference type="GO" id="GO:0008270">
    <property type="term" value="F:zinc ion binding"/>
    <property type="evidence" value="ECO:0007669"/>
    <property type="project" value="UniProtKB-KW"/>
</dbReference>
<evidence type="ECO:0000256" key="5">
    <source>
        <dbReference type="ARBA" id="ARBA00023242"/>
    </source>
</evidence>
<organism evidence="6">
    <name type="scientific">Arion vulgaris</name>
    <dbReference type="NCBI Taxonomy" id="1028688"/>
    <lineage>
        <taxon>Eukaryota</taxon>
        <taxon>Metazoa</taxon>
        <taxon>Spiralia</taxon>
        <taxon>Lophotrochozoa</taxon>
        <taxon>Mollusca</taxon>
        <taxon>Gastropoda</taxon>
        <taxon>Heterobranchia</taxon>
        <taxon>Euthyneura</taxon>
        <taxon>Panpulmonata</taxon>
        <taxon>Eupulmonata</taxon>
        <taxon>Stylommatophora</taxon>
        <taxon>Helicina</taxon>
        <taxon>Arionoidea</taxon>
        <taxon>Arionidae</taxon>
        <taxon>Arion</taxon>
    </lineage>
</organism>
<dbReference type="InterPro" id="IPR052035">
    <property type="entry name" value="ZnF_BED_domain_contain"/>
</dbReference>
<keyword evidence="5" id="KW-0539">Nucleus</keyword>
<proteinExistence type="predicted"/>